<dbReference type="InterPro" id="IPR011055">
    <property type="entry name" value="Dup_hybrid_motif"/>
</dbReference>
<dbReference type="SUPFAM" id="SSF51261">
    <property type="entry name" value="Duplicated hybrid motif"/>
    <property type="match status" value="1"/>
</dbReference>
<evidence type="ECO:0000313" key="4">
    <source>
        <dbReference type="EMBL" id="MDJ1171686.1"/>
    </source>
</evidence>
<organism evidence="4 5">
    <name type="scientific">Roseofilum acuticapitatum BLCC-M154</name>
    <dbReference type="NCBI Taxonomy" id="3022444"/>
    <lineage>
        <taxon>Bacteria</taxon>
        <taxon>Bacillati</taxon>
        <taxon>Cyanobacteriota</taxon>
        <taxon>Cyanophyceae</taxon>
        <taxon>Desertifilales</taxon>
        <taxon>Desertifilaceae</taxon>
        <taxon>Roseofilum</taxon>
        <taxon>Roseofilum acuticapitatum</taxon>
    </lineage>
</organism>
<accession>A0ABT7AXS1</accession>
<dbReference type="PANTHER" id="PTHR21666:SF270">
    <property type="entry name" value="MUREIN HYDROLASE ACTIVATOR ENVC"/>
    <property type="match status" value="1"/>
</dbReference>
<dbReference type="EMBL" id="JAQOSP010000123">
    <property type="protein sequence ID" value="MDJ1171686.1"/>
    <property type="molecule type" value="Genomic_DNA"/>
</dbReference>
<feature type="region of interest" description="Disordered" evidence="1">
    <location>
        <begin position="134"/>
        <end position="157"/>
    </location>
</feature>
<gene>
    <name evidence="4" type="ORF">PMG71_19855</name>
</gene>
<dbReference type="CDD" id="cd12797">
    <property type="entry name" value="M23_peptidase"/>
    <property type="match status" value="1"/>
</dbReference>
<feature type="signal peptide" evidence="2">
    <location>
        <begin position="1"/>
        <end position="24"/>
    </location>
</feature>
<reference evidence="4 5" key="1">
    <citation type="submission" date="2023-01" db="EMBL/GenBank/DDBJ databases">
        <title>Novel diversity within Roseofilum (Cyanobacteria; Desertifilaceae) from marine benthic mats with descriptions of four novel species.</title>
        <authorList>
            <person name="Wang Y."/>
            <person name="Berthold D.E."/>
            <person name="Hu J."/>
            <person name="Lefler F.W."/>
            <person name="Laughinghouse H.D. IV."/>
        </authorList>
    </citation>
    <scope>NUCLEOTIDE SEQUENCE [LARGE SCALE GENOMIC DNA]</scope>
    <source>
        <strain evidence="4 5">BLCC-M154</strain>
    </source>
</reference>
<evidence type="ECO:0000313" key="5">
    <source>
        <dbReference type="Proteomes" id="UP001235303"/>
    </source>
</evidence>
<sequence>MKKRIHFVVWGLAIALLPLTRVFTSQQPSIAQSWGWPSSTTTTCNLNNRFIFIQNTQDRDIPEISRLTGIPQYQMQACHLFQQSGSQREVVEGLQALTEGQNMAAVVLPLRARGYQVFSHFAISPDGVIPSTGGLSTARLPNRQFPQPSLEPEDLRENPIENPTANSEERAWVFPSPLEPTQTLWLAPVQNARISSPYGWRTTRRWGRELHTGVDFAAPIGTPVLATADGEVTFAHESAGEGGLTITLLHADGTRTLYGHLSKILVRQGMQVRQGDTIGLVGNTGQSTGPHLHFEVYPPGVYGQPVDPCSAEYLNCSNVASNPQNLLPQR</sequence>
<dbReference type="PANTHER" id="PTHR21666">
    <property type="entry name" value="PEPTIDASE-RELATED"/>
    <property type="match status" value="1"/>
</dbReference>
<dbReference type="RefSeq" id="WP_283755439.1">
    <property type="nucleotide sequence ID" value="NZ_JAQOSP010000123.1"/>
</dbReference>
<proteinExistence type="predicted"/>
<dbReference type="Gene3D" id="2.70.70.10">
    <property type="entry name" value="Glucose Permease (Domain IIA)"/>
    <property type="match status" value="1"/>
</dbReference>
<name>A0ABT7AXS1_9CYAN</name>
<dbReference type="InterPro" id="IPR016047">
    <property type="entry name" value="M23ase_b-sheet_dom"/>
</dbReference>
<evidence type="ECO:0000256" key="2">
    <source>
        <dbReference type="SAM" id="SignalP"/>
    </source>
</evidence>
<protein>
    <submittedName>
        <fullName evidence="4">M23 family metallopeptidase</fullName>
    </submittedName>
</protein>
<keyword evidence="2" id="KW-0732">Signal</keyword>
<feature type="domain" description="M23ase beta-sheet core" evidence="3">
    <location>
        <begin position="210"/>
        <end position="308"/>
    </location>
</feature>
<feature type="chain" id="PRO_5045923323" evidence="2">
    <location>
        <begin position="25"/>
        <end position="330"/>
    </location>
</feature>
<keyword evidence="5" id="KW-1185">Reference proteome</keyword>
<dbReference type="Pfam" id="PF01551">
    <property type="entry name" value="Peptidase_M23"/>
    <property type="match status" value="1"/>
</dbReference>
<evidence type="ECO:0000256" key="1">
    <source>
        <dbReference type="SAM" id="MobiDB-lite"/>
    </source>
</evidence>
<dbReference type="Proteomes" id="UP001235303">
    <property type="component" value="Unassembled WGS sequence"/>
</dbReference>
<evidence type="ECO:0000259" key="3">
    <source>
        <dbReference type="Pfam" id="PF01551"/>
    </source>
</evidence>
<dbReference type="InterPro" id="IPR050570">
    <property type="entry name" value="Cell_wall_metabolism_enzyme"/>
</dbReference>
<comment type="caution">
    <text evidence="4">The sequence shown here is derived from an EMBL/GenBank/DDBJ whole genome shotgun (WGS) entry which is preliminary data.</text>
</comment>